<dbReference type="STRING" id="1798683.A3C90_00275"/>
<name>A0A1F6MDA7_9BACT</name>
<evidence type="ECO:0000313" key="2">
    <source>
        <dbReference type="Proteomes" id="UP000177457"/>
    </source>
</evidence>
<dbReference type="AlphaFoldDB" id="A0A1F6MDA7"/>
<dbReference type="EMBL" id="MFQE01000077">
    <property type="protein sequence ID" value="OGH69540.1"/>
    <property type="molecule type" value="Genomic_DNA"/>
</dbReference>
<sequence length="411" mass="48046">MAKPKIFFIPTYIGPLKHYERLIPYLKEKYDVGFLIVWPDGHRRQEAIEYCKEKKYECHVIDRGIGRDRRLRLPFITPIQKRREHILACRNFLETVKPAKIISHKAWSPYETIFKEANSKGVETIVLQWSSDAGLLPRDGYRHTLAKRLYLFLLEALFRIFDVFYAEPRYRSTPAVPKKIGVLYEDKAREYREKGYDPRTVHTVGSIDIQLAHELKQKIDSDNFLKTALLKKYGLSQEKLRIVVILHRFYLDPIPYAMTIEEHRNHYDQMFRILRDVFPAEEADIMLKLHPTENAMTDIYEPYKKLGVQVLYGSAKTDELVCLSDLYIGEPASSVNYMAVGCGVPALFVNFSKARFLNEKIRYFSIQHVVGDANEFQEMLRAFRRGALEKQHDASALNFRSLDQTISLITQ</sequence>
<protein>
    <recommendedName>
        <fullName evidence="3">UDP-N-acetylglucosamine 2-epimerase domain-containing protein</fullName>
    </recommendedName>
</protein>
<comment type="caution">
    <text evidence="1">The sequence shown here is derived from an EMBL/GenBank/DDBJ whole genome shotgun (WGS) entry which is preliminary data.</text>
</comment>
<reference evidence="1 2" key="1">
    <citation type="journal article" date="2016" name="Nat. Commun.">
        <title>Thousands of microbial genomes shed light on interconnected biogeochemical processes in an aquifer system.</title>
        <authorList>
            <person name="Anantharaman K."/>
            <person name="Brown C.T."/>
            <person name="Hug L.A."/>
            <person name="Sharon I."/>
            <person name="Castelle C.J."/>
            <person name="Probst A.J."/>
            <person name="Thomas B.C."/>
            <person name="Singh A."/>
            <person name="Wilkins M.J."/>
            <person name="Karaoz U."/>
            <person name="Brodie E.L."/>
            <person name="Williams K.H."/>
            <person name="Hubbard S.S."/>
            <person name="Banfield J.F."/>
        </authorList>
    </citation>
    <scope>NUCLEOTIDE SEQUENCE [LARGE SCALE GENOMIC DNA]</scope>
</reference>
<evidence type="ECO:0000313" key="1">
    <source>
        <dbReference type="EMBL" id="OGH69540.1"/>
    </source>
</evidence>
<dbReference type="SUPFAM" id="SSF53756">
    <property type="entry name" value="UDP-Glycosyltransferase/glycogen phosphorylase"/>
    <property type="match status" value="1"/>
</dbReference>
<evidence type="ECO:0008006" key="3">
    <source>
        <dbReference type="Google" id="ProtNLM"/>
    </source>
</evidence>
<organism evidence="1 2">
    <name type="scientific">Candidatus Magasanikbacteria bacterium RIFCSPHIGHO2_02_FULL_51_14</name>
    <dbReference type="NCBI Taxonomy" id="1798683"/>
    <lineage>
        <taxon>Bacteria</taxon>
        <taxon>Candidatus Magasanikiibacteriota</taxon>
    </lineage>
</organism>
<gene>
    <name evidence="1" type="ORF">A3C90_00275</name>
</gene>
<dbReference type="Proteomes" id="UP000177457">
    <property type="component" value="Unassembled WGS sequence"/>
</dbReference>
<accession>A0A1F6MDA7</accession>
<proteinExistence type="predicted"/>